<dbReference type="SUPFAM" id="SSF51445">
    <property type="entry name" value="(Trans)glycosidases"/>
    <property type="match status" value="1"/>
</dbReference>
<dbReference type="PANTHER" id="PTHR31468:SF2">
    <property type="entry name" value="1,3-BETA-GLUCANOSYLTRANSFERASE GAS1"/>
    <property type="match status" value="1"/>
</dbReference>
<keyword evidence="14" id="KW-1185">Reference proteome</keyword>
<dbReference type="Proteomes" id="UP000245591">
    <property type="component" value="Unassembled WGS sequence"/>
</dbReference>
<evidence type="ECO:0000256" key="11">
    <source>
        <dbReference type="SAM" id="MobiDB-lite"/>
    </source>
</evidence>
<dbReference type="Gene3D" id="3.20.20.80">
    <property type="entry name" value="Glycosidases"/>
    <property type="match status" value="1"/>
</dbReference>
<feature type="domain" description="X8" evidence="12">
    <location>
        <begin position="400"/>
        <end position="448"/>
    </location>
</feature>
<evidence type="ECO:0000256" key="5">
    <source>
        <dbReference type="ARBA" id="ARBA00022729"/>
    </source>
</evidence>
<protein>
    <recommendedName>
        <fullName evidence="10">1,3-beta-glucanosyltransferase</fullName>
        <ecNumber evidence="10">2.4.1.-</ecNumber>
    </recommendedName>
</protein>
<keyword evidence="10" id="KW-0808">Transferase</keyword>
<evidence type="ECO:0000256" key="1">
    <source>
        <dbReference type="ARBA" id="ARBA00004196"/>
    </source>
</evidence>
<name>A0A2U1J7U3_SMIAN</name>
<evidence type="ECO:0000313" key="13">
    <source>
        <dbReference type="EMBL" id="PWA01141.1"/>
    </source>
</evidence>
<keyword evidence="5 10" id="KW-0732">Signal</keyword>
<evidence type="ECO:0000256" key="6">
    <source>
        <dbReference type="ARBA" id="ARBA00023136"/>
    </source>
</evidence>
<feature type="chain" id="PRO_5015369681" description="1,3-beta-glucanosyltransferase" evidence="10">
    <location>
        <begin position="19"/>
        <end position="541"/>
    </location>
</feature>
<dbReference type="EC" id="2.4.1.-" evidence="10"/>
<comment type="function">
    <text evidence="10">Splits internally a 1,3-beta-glucan molecule and transfers the newly generated reducing end (the donor) to the non-reducing end of another 1,3-beta-glucan molecule (the acceptor) forming a 1,3-beta linkage, resulting in the elongation of 1,3-beta-glucan chains in the cell wall.</text>
</comment>
<dbReference type="Pfam" id="PF07983">
    <property type="entry name" value="X8"/>
    <property type="match status" value="1"/>
</dbReference>
<dbReference type="EMBL" id="MBFU01000215">
    <property type="protein sequence ID" value="PWA01141.1"/>
    <property type="molecule type" value="Genomic_DNA"/>
</dbReference>
<dbReference type="Gene3D" id="1.20.58.1040">
    <property type="match status" value="1"/>
</dbReference>
<comment type="caution">
    <text evidence="13">The sequence shown here is derived from an EMBL/GenBank/DDBJ whole genome shotgun (WGS) entry which is preliminary data.</text>
</comment>
<reference evidence="13 14" key="1">
    <citation type="journal article" date="2018" name="MBio">
        <title>Comparative Genomics Reveals the Core Gene Toolbox for the Fungus-Insect Symbiosis.</title>
        <authorList>
            <person name="Wang Y."/>
            <person name="Stata M."/>
            <person name="Wang W."/>
            <person name="Stajich J.E."/>
            <person name="White M.M."/>
            <person name="Moncalvo J.M."/>
        </authorList>
    </citation>
    <scope>NUCLEOTIDE SEQUENCE [LARGE SCALE GENOMIC DNA]</scope>
    <source>
        <strain evidence="13 14">AUS-126-30</strain>
    </source>
</reference>
<keyword evidence="8" id="KW-0325">Glycoprotein</keyword>
<dbReference type="AlphaFoldDB" id="A0A2U1J7U3"/>
<proteinExistence type="inferred from homology"/>
<evidence type="ECO:0000256" key="8">
    <source>
        <dbReference type="ARBA" id="ARBA00023180"/>
    </source>
</evidence>
<evidence type="ECO:0000256" key="10">
    <source>
        <dbReference type="RuleBase" id="RU361209"/>
    </source>
</evidence>
<keyword evidence="6 10" id="KW-0472">Membrane</keyword>
<sequence>MKLSISTCLFLLLGSATALDKIIVKGSKFFNSKTGSEFFVKGIAYQPEKGDPDPGNQDPLADPVGCSRDAPRMKELGVNVIRVYQTDSKKNHDKCVKAFADNGIYLMLDLTTPSNKIDMDNPTWDTDLFSAFRNKIDAFSGYDNVLGFIAGNDVASRVDNTMSAAFVKAAIRDIKGYLKANKLQFPIGYTSNHEAPNREKLNDYFVCGNDQEAMADFYGVSFYTWCSDDKFFKVFDLKKVAQEYTGSNIPVLLTEYGCFGQRPRSFSDTKALYSDDMTSVFSGGFMYMYTQEPNDYGIVDVSYGSSDLTKLAEYNSFGDVLSKANPNGVSMSSYNYSPKSVSCPSASNYWEIDPNILPPTPSTQACDCLRNSLSCNLAVADFSKVNNVDGWDIINTMGNSFDSFDLRPISCDPTNGVYGPFQFCGREAKFSWILDTYYKLSNKTAGSCGKSILTGSVVSSPSVSDLSTCAKKATDIGTPSTNNGSSTSNGDKDSNPNSSSSSSSSSSDKSPNSGNSSSQVHILSLSVTGLSVFLVTLVTLF</sequence>
<accession>A0A2U1J7U3</accession>
<gene>
    <name evidence="13" type="ORF">BB558_002774</name>
</gene>
<evidence type="ECO:0000256" key="2">
    <source>
        <dbReference type="ARBA" id="ARBA00004589"/>
    </source>
</evidence>
<evidence type="ECO:0000256" key="3">
    <source>
        <dbReference type="ARBA" id="ARBA00007528"/>
    </source>
</evidence>
<dbReference type="Pfam" id="PF03198">
    <property type="entry name" value="Glyco_hydro_72"/>
    <property type="match status" value="1"/>
</dbReference>
<dbReference type="GO" id="GO:0005886">
    <property type="term" value="C:plasma membrane"/>
    <property type="evidence" value="ECO:0007669"/>
    <property type="project" value="UniProtKB-SubCell"/>
</dbReference>
<feature type="region of interest" description="Disordered" evidence="11">
    <location>
        <begin position="477"/>
        <end position="515"/>
    </location>
</feature>
<dbReference type="GO" id="GO:0071970">
    <property type="term" value="P:fungal-type cell wall (1-&gt;3)-beta-D-glucan biosynthetic process"/>
    <property type="evidence" value="ECO:0007669"/>
    <property type="project" value="TreeGrafter"/>
</dbReference>
<dbReference type="InterPro" id="IPR012946">
    <property type="entry name" value="X8"/>
</dbReference>
<organism evidence="13 14">
    <name type="scientific">Smittium angustum</name>
    <dbReference type="NCBI Taxonomy" id="133377"/>
    <lineage>
        <taxon>Eukaryota</taxon>
        <taxon>Fungi</taxon>
        <taxon>Fungi incertae sedis</taxon>
        <taxon>Zoopagomycota</taxon>
        <taxon>Kickxellomycotina</taxon>
        <taxon>Harpellomycetes</taxon>
        <taxon>Harpellales</taxon>
        <taxon>Legeriomycetaceae</taxon>
        <taxon>Smittium</taxon>
    </lineage>
</organism>
<dbReference type="GO" id="GO:0098552">
    <property type="term" value="C:side of membrane"/>
    <property type="evidence" value="ECO:0007669"/>
    <property type="project" value="UniProtKB-KW"/>
</dbReference>
<feature type="signal peptide" evidence="10">
    <location>
        <begin position="1"/>
        <end position="18"/>
    </location>
</feature>
<evidence type="ECO:0000256" key="7">
    <source>
        <dbReference type="ARBA" id="ARBA00023157"/>
    </source>
</evidence>
<evidence type="ECO:0000256" key="4">
    <source>
        <dbReference type="ARBA" id="ARBA00022622"/>
    </source>
</evidence>
<keyword evidence="7" id="KW-1015">Disulfide bond</keyword>
<keyword evidence="9 10" id="KW-0449">Lipoprotein</keyword>
<dbReference type="InterPro" id="IPR004886">
    <property type="entry name" value="Glucanosyltransferase"/>
</dbReference>
<evidence type="ECO:0000256" key="9">
    <source>
        <dbReference type="ARBA" id="ARBA00023288"/>
    </source>
</evidence>
<dbReference type="GO" id="GO:0031505">
    <property type="term" value="P:fungal-type cell wall organization"/>
    <property type="evidence" value="ECO:0007669"/>
    <property type="project" value="TreeGrafter"/>
</dbReference>
<keyword evidence="4 10" id="KW-0336">GPI-anchor</keyword>
<dbReference type="PANTHER" id="PTHR31468">
    <property type="entry name" value="1,3-BETA-GLUCANOSYLTRANSFERASE GAS1"/>
    <property type="match status" value="1"/>
</dbReference>
<evidence type="ECO:0000313" key="14">
    <source>
        <dbReference type="Proteomes" id="UP000245591"/>
    </source>
</evidence>
<dbReference type="InterPro" id="IPR017853">
    <property type="entry name" value="GH"/>
</dbReference>
<dbReference type="GO" id="GO:0042124">
    <property type="term" value="F:1,3-beta-glucanosyltransferase activity"/>
    <property type="evidence" value="ECO:0007669"/>
    <property type="project" value="TreeGrafter"/>
</dbReference>
<evidence type="ECO:0000259" key="12">
    <source>
        <dbReference type="Pfam" id="PF07983"/>
    </source>
</evidence>
<comment type="similarity">
    <text evidence="3 10">Belongs to the glycosyl hydrolase 72 family.</text>
</comment>
<comment type="subcellular location">
    <subcellularLocation>
        <location evidence="1">Cell envelope</location>
    </subcellularLocation>
    <subcellularLocation>
        <location evidence="10">Cell membrane</location>
        <topology evidence="10">Lipid-anchor</topology>
        <topology evidence="10">GPI-anchor</topology>
    </subcellularLocation>
    <subcellularLocation>
        <location evidence="2">Membrane</location>
        <topology evidence="2">Lipid-anchor</topology>
        <topology evidence="2">GPI-anchor</topology>
    </subcellularLocation>
</comment>